<evidence type="ECO:0000256" key="4">
    <source>
        <dbReference type="ARBA" id="ARBA00023015"/>
    </source>
</evidence>
<dbReference type="Gene3D" id="3.40.50.300">
    <property type="entry name" value="P-loop containing nucleotide triphosphate hydrolases"/>
    <property type="match status" value="1"/>
</dbReference>
<dbReference type="InterPro" id="IPR002078">
    <property type="entry name" value="Sigma_54_int"/>
</dbReference>
<evidence type="ECO:0000256" key="8">
    <source>
        <dbReference type="PROSITE-ProRule" id="PRU00169"/>
    </source>
</evidence>
<keyword evidence="2" id="KW-0067">ATP-binding</keyword>
<dbReference type="InterPro" id="IPR025943">
    <property type="entry name" value="Sigma_54_int_dom_ATP-bd_2"/>
</dbReference>
<dbReference type="InterPro" id="IPR002197">
    <property type="entry name" value="HTH_Fis"/>
</dbReference>
<dbReference type="InterPro" id="IPR027417">
    <property type="entry name" value="P-loop_NTPase"/>
</dbReference>
<dbReference type="PANTHER" id="PTHR32071">
    <property type="entry name" value="TRANSCRIPTIONAL REGULATORY PROTEIN"/>
    <property type="match status" value="1"/>
</dbReference>
<evidence type="ECO:0000256" key="6">
    <source>
        <dbReference type="ARBA" id="ARBA00023159"/>
    </source>
</evidence>
<sequence length="468" mass="51477">MERPLLIVDDDAGLQRQLRWTLSPIRTIVAGDATEALSAVRRHAPPVVTLDLGLPPQPDTPKEGLSLLGEILSIAPRTKVIVVTGNDGRENAVRAIGLGAYDFCPKPVDPDLLRIIVDRAFRTHALEEENRRLRRQQEAPVLDRIVTAAPSMLEVCRRIERAADADIGVLLLGESGTGKELLARALHRLSPRAERPFVALNCGAIPEGLLESELFGHERGAFTGAVKQTIGRIETANGGTLFLDEVGDLPRPLQVKLLRFLQERVVERIGGRRPIPVDVRVVAATNQNLHDQMLRGDFREDLFYRLAELVVDIPSLRERPGDPVLLAHRFLAGITRERRSQVRGFSAEALAAIEGHPWPGNVRELENRVKRAVLLAGEPLVTAEDLGLKRPDAATAAPPLPLRDVRERAELDALRRALLLGDGNISQAARLLQVSRQTLYCLMRQHGLRDAADPEAPDAEQEEALDGA</sequence>
<dbReference type="InterPro" id="IPR011006">
    <property type="entry name" value="CheY-like_superfamily"/>
</dbReference>
<dbReference type="Proteomes" id="UP001596456">
    <property type="component" value="Unassembled WGS sequence"/>
</dbReference>
<keyword evidence="4" id="KW-0805">Transcription regulation</keyword>
<dbReference type="SMART" id="SM00382">
    <property type="entry name" value="AAA"/>
    <property type="match status" value="1"/>
</dbReference>
<evidence type="ECO:0000313" key="11">
    <source>
        <dbReference type="EMBL" id="MFC7335287.1"/>
    </source>
</evidence>
<dbReference type="RefSeq" id="WP_377360819.1">
    <property type="nucleotide sequence ID" value="NZ_JBHTCM010000028.1"/>
</dbReference>
<dbReference type="PRINTS" id="PR01590">
    <property type="entry name" value="HTHFIS"/>
</dbReference>
<dbReference type="SMART" id="SM00448">
    <property type="entry name" value="REC"/>
    <property type="match status" value="1"/>
</dbReference>
<dbReference type="PROSITE" id="PS00675">
    <property type="entry name" value="SIGMA54_INTERACT_1"/>
    <property type="match status" value="1"/>
</dbReference>
<dbReference type="InterPro" id="IPR001789">
    <property type="entry name" value="Sig_transdc_resp-reg_receiver"/>
</dbReference>
<dbReference type="Pfam" id="PF00072">
    <property type="entry name" value="Response_reg"/>
    <property type="match status" value="1"/>
</dbReference>
<gene>
    <name evidence="11" type="primary">prsR</name>
    <name evidence="11" type="ORF">ACFQPS_19120</name>
</gene>
<protein>
    <submittedName>
        <fullName evidence="11">PEP-CTERM-box response regulator transcription factor</fullName>
    </submittedName>
</protein>
<dbReference type="SUPFAM" id="SSF52172">
    <property type="entry name" value="CheY-like"/>
    <property type="match status" value="1"/>
</dbReference>
<dbReference type="PROSITE" id="PS50110">
    <property type="entry name" value="RESPONSE_REGULATORY"/>
    <property type="match status" value="1"/>
</dbReference>
<evidence type="ECO:0000256" key="5">
    <source>
        <dbReference type="ARBA" id="ARBA00023125"/>
    </source>
</evidence>
<evidence type="ECO:0000259" key="9">
    <source>
        <dbReference type="PROSITE" id="PS50045"/>
    </source>
</evidence>
<evidence type="ECO:0000256" key="1">
    <source>
        <dbReference type="ARBA" id="ARBA00022741"/>
    </source>
</evidence>
<dbReference type="Gene3D" id="1.10.8.60">
    <property type="match status" value="1"/>
</dbReference>
<dbReference type="PROSITE" id="PS50045">
    <property type="entry name" value="SIGMA54_INTERACT_4"/>
    <property type="match status" value="1"/>
</dbReference>
<feature type="domain" description="Sigma-54 factor interaction" evidence="9">
    <location>
        <begin position="145"/>
        <end position="374"/>
    </location>
</feature>
<keyword evidence="7" id="KW-0804">Transcription</keyword>
<evidence type="ECO:0000313" key="12">
    <source>
        <dbReference type="Proteomes" id="UP001596456"/>
    </source>
</evidence>
<dbReference type="PANTHER" id="PTHR32071:SF113">
    <property type="entry name" value="ALGINATE BIOSYNTHESIS TRANSCRIPTIONAL REGULATORY PROTEIN ALGB"/>
    <property type="match status" value="1"/>
</dbReference>
<dbReference type="Pfam" id="PF02954">
    <property type="entry name" value="HTH_8"/>
    <property type="match status" value="1"/>
</dbReference>
<evidence type="ECO:0000259" key="10">
    <source>
        <dbReference type="PROSITE" id="PS50110"/>
    </source>
</evidence>
<dbReference type="CDD" id="cd00009">
    <property type="entry name" value="AAA"/>
    <property type="match status" value="1"/>
</dbReference>
<dbReference type="SUPFAM" id="SSF52540">
    <property type="entry name" value="P-loop containing nucleoside triphosphate hydrolases"/>
    <property type="match status" value="1"/>
</dbReference>
<feature type="domain" description="Response regulatory" evidence="10">
    <location>
        <begin position="4"/>
        <end position="121"/>
    </location>
</feature>
<dbReference type="InterPro" id="IPR058031">
    <property type="entry name" value="AAA_lid_NorR"/>
</dbReference>
<keyword evidence="8" id="KW-0597">Phosphoprotein</keyword>
<dbReference type="SUPFAM" id="SSF46689">
    <property type="entry name" value="Homeodomain-like"/>
    <property type="match status" value="1"/>
</dbReference>
<keyword evidence="3" id="KW-0902">Two-component regulatory system</keyword>
<reference evidence="12" key="1">
    <citation type="journal article" date="2019" name="Int. J. Syst. Evol. Microbiol.">
        <title>The Global Catalogue of Microorganisms (GCM) 10K type strain sequencing project: providing services to taxonomists for standard genome sequencing and annotation.</title>
        <authorList>
            <consortium name="The Broad Institute Genomics Platform"/>
            <consortium name="The Broad Institute Genome Sequencing Center for Infectious Disease"/>
            <person name="Wu L."/>
            <person name="Ma J."/>
        </authorList>
    </citation>
    <scope>NUCLEOTIDE SEQUENCE [LARGE SCALE GENOMIC DNA]</scope>
    <source>
        <strain evidence="12">CGMCC 1.16275</strain>
    </source>
</reference>
<proteinExistence type="predicted"/>
<dbReference type="Gene3D" id="3.40.50.2300">
    <property type="match status" value="1"/>
</dbReference>
<organism evidence="11 12">
    <name type="scientific">Rhodocista pekingensis</name>
    <dbReference type="NCBI Taxonomy" id="201185"/>
    <lineage>
        <taxon>Bacteria</taxon>
        <taxon>Pseudomonadati</taxon>
        <taxon>Pseudomonadota</taxon>
        <taxon>Alphaproteobacteria</taxon>
        <taxon>Rhodospirillales</taxon>
        <taxon>Azospirillaceae</taxon>
        <taxon>Rhodocista</taxon>
    </lineage>
</organism>
<keyword evidence="12" id="KW-1185">Reference proteome</keyword>
<keyword evidence="1" id="KW-0547">Nucleotide-binding</keyword>
<accession>A0ABW2KYX0</accession>
<dbReference type="NCBIfam" id="TIGR02915">
    <property type="entry name" value="PEP_resp_reg"/>
    <property type="match status" value="1"/>
</dbReference>
<keyword evidence="6" id="KW-0010">Activator</keyword>
<dbReference type="Pfam" id="PF25601">
    <property type="entry name" value="AAA_lid_14"/>
    <property type="match status" value="1"/>
</dbReference>
<dbReference type="Gene3D" id="1.10.10.60">
    <property type="entry name" value="Homeodomain-like"/>
    <property type="match status" value="1"/>
</dbReference>
<evidence type="ECO:0000256" key="3">
    <source>
        <dbReference type="ARBA" id="ARBA00023012"/>
    </source>
</evidence>
<dbReference type="InterPro" id="IPR025944">
    <property type="entry name" value="Sigma_54_int_dom_CS"/>
</dbReference>
<dbReference type="PROSITE" id="PS00676">
    <property type="entry name" value="SIGMA54_INTERACT_2"/>
    <property type="match status" value="1"/>
</dbReference>
<dbReference type="Pfam" id="PF00158">
    <property type="entry name" value="Sigma54_activat"/>
    <property type="match status" value="1"/>
</dbReference>
<dbReference type="EMBL" id="JBHTCM010000028">
    <property type="protein sequence ID" value="MFC7335287.1"/>
    <property type="molecule type" value="Genomic_DNA"/>
</dbReference>
<evidence type="ECO:0000256" key="2">
    <source>
        <dbReference type="ARBA" id="ARBA00022840"/>
    </source>
</evidence>
<dbReference type="InterPro" id="IPR025662">
    <property type="entry name" value="Sigma_54_int_dom_ATP-bd_1"/>
</dbReference>
<dbReference type="InterPro" id="IPR014264">
    <property type="entry name" value="PEP-CTERM_resp_reg"/>
</dbReference>
<dbReference type="PROSITE" id="PS00688">
    <property type="entry name" value="SIGMA54_INTERACT_3"/>
    <property type="match status" value="1"/>
</dbReference>
<keyword evidence="5" id="KW-0238">DNA-binding</keyword>
<dbReference type="InterPro" id="IPR003593">
    <property type="entry name" value="AAA+_ATPase"/>
</dbReference>
<dbReference type="InterPro" id="IPR009057">
    <property type="entry name" value="Homeodomain-like_sf"/>
</dbReference>
<evidence type="ECO:0000256" key="7">
    <source>
        <dbReference type="ARBA" id="ARBA00023163"/>
    </source>
</evidence>
<feature type="modified residue" description="4-aspartylphosphate" evidence="8">
    <location>
        <position position="51"/>
    </location>
</feature>
<name>A0ABW2KYX0_9PROT</name>
<comment type="caution">
    <text evidence="11">The sequence shown here is derived from an EMBL/GenBank/DDBJ whole genome shotgun (WGS) entry which is preliminary data.</text>
</comment>